<evidence type="ECO:0000313" key="1">
    <source>
        <dbReference type="EMBL" id="EEI65642.1"/>
    </source>
</evidence>
<accession>A0A8D9S175</accession>
<dbReference type="RefSeq" id="WP_003672127.1">
    <property type="nucleotide sequence ID" value="NZ_GG693683.1"/>
</dbReference>
<organism evidence="1 2">
    <name type="scientific">Limosilactobacillus reuteri CF48-3A</name>
    <dbReference type="NCBI Taxonomy" id="525341"/>
    <lineage>
        <taxon>Bacteria</taxon>
        <taxon>Bacillati</taxon>
        <taxon>Bacillota</taxon>
        <taxon>Bacilli</taxon>
        <taxon>Lactobacillales</taxon>
        <taxon>Lactobacillaceae</taxon>
        <taxon>Limosilactobacillus</taxon>
    </lineage>
</organism>
<protein>
    <submittedName>
        <fullName evidence="1">Uncharacterized protein</fullName>
    </submittedName>
</protein>
<evidence type="ECO:0000313" key="2">
    <source>
        <dbReference type="Proteomes" id="UP000003419"/>
    </source>
</evidence>
<dbReference type="Proteomes" id="UP000003419">
    <property type="component" value="Unassembled WGS sequence"/>
</dbReference>
<dbReference type="AlphaFoldDB" id="A0A8D9S175"/>
<gene>
    <name evidence="1" type="ORF">HMPREF0534_1030</name>
</gene>
<comment type="caution">
    <text evidence="1">The sequence shown here is derived from an EMBL/GenBank/DDBJ whole genome shotgun (WGS) entry which is preliminary data.</text>
</comment>
<reference evidence="1 2" key="1">
    <citation type="submission" date="2009-01" db="EMBL/GenBank/DDBJ databases">
        <authorList>
            <person name="Qin X."/>
            <person name="Bachman B."/>
            <person name="Battles P."/>
            <person name="Bell A."/>
            <person name="Bess C."/>
            <person name="Bickham C."/>
            <person name="Chaboub L."/>
            <person name="Chen D."/>
            <person name="Coyle M."/>
            <person name="Deiros D.R."/>
            <person name="Dinh H."/>
            <person name="Forbes L."/>
            <person name="Fowler G."/>
            <person name="Francisco L."/>
            <person name="Fu Q."/>
            <person name="Gubbala S."/>
            <person name="Hale W."/>
            <person name="Han Y."/>
            <person name="Hemphill L."/>
            <person name="Highlander S.K."/>
            <person name="Hirani K."/>
            <person name="Hogues M."/>
            <person name="Jackson L."/>
            <person name="Jakkamsetti A."/>
            <person name="Javaid M."/>
            <person name="Jiang H."/>
            <person name="Korchina V."/>
            <person name="Kovar C."/>
            <person name="Lara F."/>
            <person name="Lee S."/>
            <person name="Mata R."/>
            <person name="Mathew T."/>
            <person name="Moen C."/>
            <person name="Morales K."/>
            <person name="Munidasa M."/>
            <person name="Nazareth L."/>
            <person name="Ngo R."/>
            <person name="Nguyen L."/>
            <person name="Okwuonu G."/>
            <person name="Ongeri F."/>
            <person name="Patil S."/>
            <person name="Petrosino J."/>
            <person name="Pham C."/>
            <person name="Pham P."/>
            <person name="Pu L.-L."/>
            <person name="Puazo M."/>
            <person name="Raj R."/>
            <person name="Reid J."/>
            <person name="Rouhana J."/>
            <person name="Saada N."/>
            <person name="Shang Y."/>
            <person name="Simmons D."/>
            <person name="Thornton R."/>
            <person name="Warren J."/>
            <person name="Weissenberger G."/>
            <person name="Zhang J."/>
            <person name="Zhang L."/>
            <person name="Zhou C."/>
            <person name="Zhu D."/>
            <person name="Muzny D."/>
            <person name="Worley K."/>
            <person name="Gibbs R."/>
        </authorList>
    </citation>
    <scope>NUCLEOTIDE SEQUENCE [LARGE SCALE GENOMIC DNA]</scope>
    <source>
        <strain evidence="1 2">CF48-3A</strain>
    </source>
</reference>
<name>A0A8D9S175_LIMRT</name>
<sequence length="131" mass="14920">MILPAKKYENRDKVKKDAIRARVTKAEKTEIQKWAKGAGEDVSAFLLNGAQSRHYALKKMPINIEDSTDFGNYSSASFGLLIDDLNDALSNIDSCLFENTKEKELYAQSIQWIIQRMKVSGEKYDSEHKND</sequence>
<dbReference type="EMBL" id="ACHG01000107">
    <property type="protein sequence ID" value="EEI65642.1"/>
    <property type="molecule type" value="Genomic_DNA"/>
</dbReference>
<proteinExistence type="predicted"/>